<dbReference type="SUPFAM" id="SSF55729">
    <property type="entry name" value="Acyl-CoA N-acyltransferases (Nat)"/>
    <property type="match status" value="1"/>
</dbReference>
<evidence type="ECO:0000259" key="3">
    <source>
        <dbReference type="PROSITE" id="PS51186"/>
    </source>
</evidence>
<dbReference type="Gene3D" id="3.40.630.30">
    <property type="match status" value="1"/>
</dbReference>
<dbReference type="GO" id="GO:0016747">
    <property type="term" value="F:acyltransferase activity, transferring groups other than amino-acyl groups"/>
    <property type="evidence" value="ECO:0007669"/>
    <property type="project" value="InterPro"/>
</dbReference>
<sequence length="193" mass="20893">MSTLPSHTSPRFHYRLATVQDWGDIAAVTQQAYGQYELEIMEDCRESFQQGMKAVLAASTSEMEWWVAETDHGISGAVLFCHPGATLQVLDGSTITLALPEARLLAVSPQARGLGLGRTLMQVCIQRARDIGAGALLVRTMPEMKSANQLCQQMGFVKRTEAGARSGPMARLIDYRYALPPEHAGTAGAAARS</sequence>
<dbReference type="AlphaFoldDB" id="A0A0C4Y7P2"/>
<protein>
    <recommendedName>
        <fullName evidence="3">N-acetyltransferase domain-containing protein</fullName>
    </recommendedName>
</protein>
<reference evidence="4 5" key="1">
    <citation type="journal article" date="2015" name="Genome Announc.">
        <title>Complete Genome Sequence of Cupriavidus basilensis 4G11, Isolated from the Oak Ridge Field Research Center Site.</title>
        <authorList>
            <person name="Ray J."/>
            <person name="Waters R.J."/>
            <person name="Skerker J.M."/>
            <person name="Kuehl J.V."/>
            <person name="Price M.N."/>
            <person name="Huang J."/>
            <person name="Chakraborty R."/>
            <person name="Arkin A.P."/>
            <person name="Deutschbauer A."/>
        </authorList>
    </citation>
    <scope>NUCLEOTIDE SEQUENCE [LARGE SCALE GENOMIC DNA]</scope>
    <source>
        <strain evidence="4">4G11</strain>
    </source>
</reference>
<evidence type="ECO:0000313" key="5">
    <source>
        <dbReference type="Proteomes" id="UP000031843"/>
    </source>
</evidence>
<dbReference type="Proteomes" id="UP000031843">
    <property type="component" value="Chromosome main"/>
</dbReference>
<dbReference type="InterPro" id="IPR050832">
    <property type="entry name" value="Bact_Acetyltransf"/>
</dbReference>
<dbReference type="Pfam" id="PF13508">
    <property type="entry name" value="Acetyltransf_7"/>
    <property type="match status" value="1"/>
</dbReference>
<dbReference type="PROSITE" id="PS51186">
    <property type="entry name" value="GNAT"/>
    <property type="match status" value="1"/>
</dbReference>
<dbReference type="OrthoDB" id="8221829at2"/>
<feature type="domain" description="N-acetyltransferase" evidence="3">
    <location>
        <begin position="12"/>
        <end position="182"/>
    </location>
</feature>
<evidence type="ECO:0000256" key="1">
    <source>
        <dbReference type="ARBA" id="ARBA00022679"/>
    </source>
</evidence>
<keyword evidence="5" id="KW-1185">Reference proteome</keyword>
<keyword evidence="2" id="KW-0012">Acyltransferase</keyword>
<dbReference type="PANTHER" id="PTHR43877">
    <property type="entry name" value="AMINOALKYLPHOSPHONATE N-ACETYLTRANSFERASE-RELATED-RELATED"/>
    <property type="match status" value="1"/>
</dbReference>
<dbReference type="InterPro" id="IPR000182">
    <property type="entry name" value="GNAT_dom"/>
</dbReference>
<gene>
    <name evidence="4" type="ORF">RR42_m1590</name>
</gene>
<dbReference type="STRING" id="68895.RR42_m1590"/>
<dbReference type="CDD" id="cd04301">
    <property type="entry name" value="NAT_SF"/>
    <property type="match status" value="1"/>
</dbReference>
<dbReference type="EMBL" id="CP010536">
    <property type="protein sequence ID" value="AJG18988.1"/>
    <property type="molecule type" value="Genomic_DNA"/>
</dbReference>
<evidence type="ECO:0000256" key="2">
    <source>
        <dbReference type="ARBA" id="ARBA00023315"/>
    </source>
</evidence>
<evidence type="ECO:0000313" key="4">
    <source>
        <dbReference type="EMBL" id="AJG18988.1"/>
    </source>
</evidence>
<dbReference type="KEGG" id="cbw:RR42_m1590"/>
<keyword evidence="1" id="KW-0808">Transferase</keyword>
<organism evidence="4 5">
    <name type="scientific">Cupriavidus basilensis</name>
    <dbReference type="NCBI Taxonomy" id="68895"/>
    <lineage>
        <taxon>Bacteria</taxon>
        <taxon>Pseudomonadati</taxon>
        <taxon>Pseudomonadota</taxon>
        <taxon>Betaproteobacteria</taxon>
        <taxon>Burkholderiales</taxon>
        <taxon>Burkholderiaceae</taxon>
        <taxon>Cupriavidus</taxon>
    </lineage>
</organism>
<accession>A0A0C4Y7P2</accession>
<dbReference type="RefSeq" id="WP_043345414.1">
    <property type="nucleotide sequence ID" value="NZ_CP010536.1"/>
</dbReference>
<dbReference type="InterPro" id="IPR016181">
    <property type="entry name" value="Acyl_CoA_acyltransferase"/>
</dbReference>
<proteinExistence type="predicted"/>
<name>A0A0C4Y7P2_9BURK</name>